<organism evidence="2 3">
    <name type="scientific">Candidatus Aphodocola excrementigallinarum</name>
    <dbReference type="NCBI Taxonomy" id="2840670"/>
    <lineage>
        <taxon>Bacteria</taxon>
        <taxon>Bacillati</taxon>
        <taxon>Bacillota</taxon>
        <taxon>Bacilli</taxon>
        <taxon>Candidatus Aphodocola</taxon>
    </lineage>
</organism>
<gene>
    <name evidence="2" type="ORF">IAB68_04515</name>
</gene>
<dbReference type="Gene3D" id="1.10.3210.10">
    <property type="entry name" value="Hypothetical protein af1432"/>
    <property type="match status" value="1"/>
</dbReference>
<evidence type="ECO:0000259" key="1">
    <source>
        <dbReference type="SMART" id="SM00471"/>
    </source>
</evidence>
<protein>
    <submittedName>
        <fullName evidence="2">HD domain-containing protein</fullName>
    </submittedName>
</protein>
<dbReference type="CDD" id="cd00077">
    <property type="entry name" value="HDc"/>
    <property type="match status" value="1"/>
</dbReference>
<name>A0A9D1LH73_9FIRM</name>
<sequence length="166" mass="19016">MSLMGKIYKDKEFMSVAKPILEHKEFLKTKSIVHHGNTRYNHSVRVAYIAYKLSKMFGFDTSSTIRAGALHDFFLVRDDKNIASSTKMLIEHPKMAKENAIKYFGVNEKEQNIIESHMFPISSVAPKYKEAWIVTLSDKLVAMIEGAGQARAQIGVWMLFLINFIR</sequence>
<evidence type="ECO:0000313" key="2">
    <source>
        <dbReference type="EMBL" id="HIU40543.1"/>
    </source>
</evidence>
<feature type="domain" description="HD/PDEase" evidence="1">
    <location>
        <begin position="35"/>
        <end position="152"/>
    </location>
</feature>
<dbReference type="AlphaFoldDB" id="A0A9D1LH73"/>
<dbReference type="Pfam" id="PF01966">
    <property type="entry name" value="HD"/>
    <property type="match status" value="1"/>
</dbReference>
<evidence type="ECO:0000313" key="3">
    <source>
        <dbReference type="Proteomes" id="UP000824074"/>
    </source>
</evidence>
<comment type="caution">
    <text evidence="2">The sequence shown here is derived from an EMBL/GenBank/DDBJ whole genome shotgun (WGS) entry which is preliminary data.</text>
</comment>
<dbReference type="SMART" id="SM00471">
    <property type="entry name" value="HDc"/>
    <property type="match status" value="1"/>
</dbReference>
<reference evidence="2" key="1">
    <citation type="submission" date="2020-10" db="EMBL/GenBank/DDBJ databases">
        <authorList>
            <person name="Gilroy R."/>
        </authorList>
    </citation>
    <scope>NUCLEOTIDE SEQUENCE</scope>
    <source>
        <strain evidence="2">CHK193-30670</strain>
    </source>
</reference>
<proteinExistence type="predicted"/>
<reference evidence="2" key="2">
    <citation type="journal article" date="2021" name="PeerJ">
        <title>Extensive microbial diversity within the chicken gut microbiome revealed by metagenomics and culture.</title>
        <authorList>
            <person name="Gilroy R."/>
            <person name="Ravi A."/>
            <person name="Getino M."/>
            <person name="Pursley I."/>
            <person name="Horton D.L."/>
            <person name="Alikhan N.F."/>
            <person name="Baker D."/>
            <person name="Gharbi K."/>
            <person name="Hall N."/>
            <person name="Watson M."/>
            <person name="Adriaenssens E.M."/>
            <person name="Foster-Nyarko E."/>
            <person name="Jarju S."/>
            <person name="Secka A."/>
            <person name="Antonio M."/>
            <person name="Oren A."/>
            <person name="Chaudhuri R.R."/>
            <person name="La Ragione R."/>
            <person name="Hildebrand F."/>
            <person name="Pallen M.J."/>
        </authorList>
    </citation>
    <scope>NUCLEOTIDE SEQUENCE</scope>
    <source>
        <strain evidence="2">CHK193-30670</strain>
    </source>
</reference>
<dbReference type="SUPFAM" id="SSF109604">
    <property type="entry name" value="HD-domain/PDEase-like"/>
    <property type="match status" value="1"/>
</dbReference>
<dbReference type="InterPro" id="IPR003607">
    <property type="entry name" value="HD/PDEase_dom"/>
</dbReference>
<dbReference type="Proteomes" id="UP000824074">
    <property type="component" value="Unassembled WGS sequence"/>
</dbReference>
<dbReference type="EMBL" id="DVMT01000045">
    <property type="protein sequence ID" value="HIU40543.1"/>
    <property type="molecule type" value="Genomic_DNA"/>
</dbReference>
<accession>A0A9D1LH73</accession>
<dbReference type="InterPro" id="IPR006674">
    <property type="entry name" value="HD_domain"/>
</dbReference>